<accession>A0A498P4W7</accession>
<name>A0A498P4W7_LABRO</name>
<reference evidence="1 2" key="1">
    <citation type="submission" date="2018-03" db="EMBL/GenBank/DDBJ databases">
        <title>Draft genome sequence of Rohu Carp (Labeo rohita).</title>
        <authorList>
            <person name="Das P."/>
            <person name="Kushwaha B."/>
            <person name="Joshi C.G."/>
            <person name="Kumar D."/>
            <person name="Nagpure N.S."/>
            <person name="Sahoo L."/>
            <person name="Das S.P."/>
            <person name="Bit A."/>
            <person name="Patnaik S."/>
            <person name="Meher P.K."/>
            <person name="Jayasankar P."/>
            <person name="Koringa P.G."/>
            <person name="Patel N.V."/>
            <person name="Hinsu A.T."/>
            <person name="Kumar R."/>
            <person name="Pandey M."/>
            <person name="Agarwal S."/>
            <person name="Srivastava S."/>
            <person name="Singh M."/>
            <person name="Iquebal M.A."/>
            <person name="Jaiswal S."/>
            <person name="Angadi U.B."/>
            <person name="Kumar N."/>
            <person name="Raza M."/>
            <person name="Shah T.M."/>
            <person name="Rai A."/>
            <person name="Jena J.K."/>
        </authorList>
    </citation>
    <scope>NUCLEOTIDE SEQUENCE [LARGE SCALE GENOMIC DNA]</scope>
    <source>
        <strain evidence="1">DASCIFA01</strain>
        <tissue evidence="1">Testis</tissue>
    </source>
</reference>
<dbReference type="EMBL" id="QBIY01004477">
    <property type="protein sequence ID" value="RXN38809.1"/>
    <property type="molecule type" value="Genomic_DNA"/>
</dbReference>
<gene>
    <name evidence="1" type="ORF">ROHU_000777</name>
</gene>
<protein>
    <submittedName>
        <fullName evidence="1">Guanine nucleotide-binding subunit alpha-12 isoform X2</fullName>
    </submittedName>
</protein>
<organism evidence="1 2">
    <name type="scientific">Labeo rohita</name>
    <name type="common">Indian major carp</name>
    <name type="synonym">Cyprinus rohita</name>
    <dbReference type="NCBI Taxonomy" id="84645"/>
    <lineage>
        <taxon>Eukaryota</taxon>
        <taxon>Metazoa</taxon>
        <taxon>Chordata</taxon>
        <taxon>Craniata</taxon>
        <taxon>Vertebrata</taxon>
        <taxon>Euteleostomi</taxon>
        <taxon>Actinopterygii</taxon>
        <taxon>Neopterygii</taxon>
        <taxon>Teleostei</taxon>
        <taxon>Ostariophysi</taxon>
        <taxon>Cypriniformes</taxon>
        <taxon>Cyprinidae</taxon>
        <taxon>Labeoninae</taxon>
        <taxon>Labeonini</taxon>
        <taxon>Labeo</taxon>
    </lineage>
</organism>
<dbReference type="Proteomes" id="UP000290572">
    <property type="component" value="Unassembled WGS sequence"/>
</dbReference>
<sequence>MAALTEKFGKPHQLALSKIARVMDAPDVRPGDPEAFERFALQVQALVGLLKSLGPDGDAELRCFLNVFQCSDSENRILNLLQMKLRSDESDSLNQFFSKNQKNPADLVFR</sequence>
<dbReference type="AlphaFoldDB" id="A0A498P4W7"/>
<comment type="caution">
    <text evidence="1">The sequence shown here is derived from an EMBL/GenBank/DDBJ whole genome shotgun (WGS) entry which is preliminary data.</text>
</comment>
<evidence type="ECO:0000313" key="1">
    <source>
        <dbReference type="EMBL" id="RXN38809.1"/>
    </source>
</evidence>
<keyword evidence="2" id="KW-1185">Reference proteome</keyword>
<proteinExistence type="predicted"/>
<evidence type="ECO:0000313" key="2">
    <source>
        <dbReference type="Proteomes" id="UP000290572"/>
    </source>
</evidence>